<gene>
    <name evidence="11" type="primary">kdpC</name>
    <name evidence="12" type="ORF">B8V81_3893</name>
</gene>
<keyword evidence="9 11" id="KW-0406">Ion transport</keyword>
<keyword evidence="5 11" id="KW-0547">Nucleotide-binding</keyword>
<evidence type="ECO:0000256" key="11">
    <source>
        <dbReference type="HAMAP-Rule" id="MF_00276"/>
    </source>
</evidence>
<evidence type="ECO:0000313" key="13">
    <source>
        <dbReference type="Proteomes" id="UP000234789"/>
    </source>
</evidence>
<dbReference type="PANTHER" id="PTHR30042">
    <property type="entry name" value="POTASSIUM-TRANSPORTING ATPASE C CHAIN"/>
    <property type="match status" value="1"/>
</dbReference>
<evidence type="ECO:0000256" key="3">
    <source>
        <dbReference type="ARBA" id="ARBA00022538"/>
    </source>
</evidence>
<keyword evidence="12" id="KW-0378">Hydrolase</keyword>
<feature type="transmembrane region" description="Helical" evidence="11">
    <location>
        <begin position="20"/>
        <end position="41"/>
    </location>
</feature>
<keyword evidence="8 11" id="KW-1133">Transmembrane helix</keyword>
<comment type="function">
    <text evidence="11">Part of the high-affinity ATP-driven potassium transport (or Kdp) system, which catalyzes the hydrolysis of ATP coupled with the electrogenic transport of potassium into the cytoplasm. This subunit acts as a catalytic chaperone that increases the ATP-binding affinity of the ATP-hydrolyzing subunit KdpB by the formation of a transient KdpB/KdpC/ATP ternary complex.</text>
</comment>
<keyword evidence="4 11" id="KW-0812">Transmembrane</keyword>
<dbReference type="HAMAP" id="MF_00276">
    <property type="entry name" value="KdpC"/>
    <property type="match status" value="1"/>
</dbReference>
<dbReference type="Pfam" id="PF02669">
    <property type="entry name" value="KdpC"/>
    <property type="match status" value="1"/>
</dbReference>
<evidence type="ECO:0000256" key="9">
    <source>
        <dbReference type="ARBA" id="ARBA00023065"/>
    </source>
</evidence>
<evidence type="ECO:0000256" key="5">
    <source>
        <dbReference type="ARBA" id="ARBA00022741"/>
    </source>
</evidence>
<keyword evidence="10 11" id="KW-0472">Membrane</keyword>
<dbReference type="NCBIfam" id="TIGR00681">
    <property type="entry name" value="kdpC"/>
    <property type="match status" value="1"/>
</dbReference>
<dbReference type="EMBL" id="NFEZ01000004">
    <property type="protein sequence ID" value="PLT45462.1"/>
    <property type="molecule type" value="Genomic_DNA"/>
</dbReference>
<evidence type="ECO:0000256" key="10">
    <source>
        <dbReference type="ARBA" id="ARBA00023136"/>
    </source>
</evidence>
<dbReference type="GO" id="GO:0005886">
    <property type="term" value="C:plasma membrane"/>
    <property type="evidence" value="ECO:0007669"/>
    <property type="project" value="UniProtKB-SubCell"/>
</dbReference>
<reference evidence="12 13" key="1">
    <citation type="submission" date="2017-05" db="EMBL/GenBank/DDBJ databases">
        <title>Functional genome analysis of Paenibacillus pasadenensis strain R16: insights on endophytic life style and antifungal activity.</title>
        <authorList>
            <person name="Passera A."/>
            <person name="Marcolungo L."/>
            <person name="Casati P."/>
            <person name="Brasca M."/>
            <person name="Quaglino F."/>
            <person name="Delledonne M."/>
        </authorList>
    </citation>
    <scope>NUCLEOTIDE SEQUENCE [LARGE SCALE GENOMIC DNA]</scope>
    <source>
        <strain evidence="12 13">R16</strain>
    </source>
</reference>
<evidence type="ECO:0000256" key="1">
    <source>
        <dbReference type="ARBA" id="ARBA00022448"/>
    </source>
</evidence>
<dbReference type="GO" id="GO:0008556">
    <property type="term" value="F:P-type potassium transmembrane transporter activity"/>
    <property type="evidence" value="ECO:0007669"/>
    <property type="project" value="InterPro"/>
</dbReference>
<organism evidence="12 13">
    <name type="scientific">Paenibacillus pasadenensis</name>
    <dbReference type="NCBI Taxonomy" id="217090"/>
    <lineage>
        <taxon>Bacteria</taxon>
        <taxon>Bacillati</taxon>
        <taxon>Bacillota</taxon>
        <taxon>Bacilli</taxon>
        <taxon>Bacillales</taxon>
        <taxon>Paenibacillaceae</taxon>
        <taxon>Paenibacillus</taxon>
    </lineage>
</organism>
<dbReference type="GO" id="GO:0005524">
    <property type="term" value="F:ATP binding"/>
    <property type="evidence" value="ECO:0007669"/>
    <property type="project" value="UniProtKB-UniRule"/>
</dbReference>
<keyword evidence="1 11" id="KW-0813">Transport</keyword>
<keyword evidence="13" id="KW-1185">Reference proteome</keyword>
<evidence type="ECO:0000256" key="6">
    <source>
        <dbReference type="ARBA" id="ARBA00022840"/>
    </source>
</evidence>
<name>A0A2N5N575_9BACL</name>
<evidence type="ECO:0000256" key="2">
    <source>
        <dbReference type="ARBA" id="ARBA00022475"/>
    </source>
</evidence>
<protein>
    <recommendedName>
        <fullName evidence="11">Potassium-transporting ATPase KdpC subunit</fullName>
    </recommendedName>
    <alternativeName>
        <fullName evidence="11">ATP phosphohydrolase [potassium-transporting] C chain</fullName>
    </alternativeName>
    <alternativeName>
        <fullName evidence="11">Potassium-binding and translocating subunit C</fullName>
    </alternativeName>
    <alternativeName>
        <fullName evidence="11">Potassium-translocating ATPase C chain</fullName>
    </alternativeName>
</protein>
<comment type="subunit">
    <text evidence="11">The system is composed of three essential subunits: KdpA, KdpB and KdpC.</text>
</comment>
<evidence type="ECO:0000256" key="4">
    <source>
        <dbReference type="ARBA" id="ARBA00022692"/>
    </source>
</evidence>
<accession>A0A2N5N575</accession>
<keyword evidence="2 11" id="KW-1003">Cell membrane</keyword>
<keyword evidence="3 11" id="KW-0633">Potassium transport</keyword>
<evidence type="ECO:0000256" key="8">
    <source>
        <dbReference type="ARBA" id="ARBA00022989"/>
    </source>
</evidence>
<comment type="caution">
    <text evidence="12">The sequence shown here is derived from an EMBL/GenBank/DDBJ whole genome shotgun (WGS) entry which is preliminary data.</text>
</comment>
<dbReference type="GO" id="GO:0016787">
    <property type="term" value="F:hydrolase activity"/>
    <property type="evidence" value="ECO:0007669"/>
    <property type="project" value="UniProtKB-KW"/>
</dbReference>
<sequence length="205" mass="22019">MRAIDGTIELRKDEPTMQLFASSLRISLVLMLLCGVVYNLAATGIAQTLMPHRASGSLIEEDGRIVGSELIGQTFTEPRWFHGRLSSIGYAADGSGTPNYAPSNPDLLERARQSALDWQAANPDVPLSEVPLDLVTNSGSGLDPDISPQGARVQIPRVSAATGIPQAELEQLVERHTAPRRLGLFGEPTVNVLELNLALREAASK</sequence>
<evidence type="ECO:0000313" key="12">
    <source>
        <dbReference type="EMBL" id="PLT45462.1"/>
    </source>
</evidence>
<dbReference type="PANTHER" id="PTHR30042:SF2">
    <property type="entry name" value="POTASSIUM-TRANSPORTING ATPASE KDPC SUBUNIT"/>
    <property type="match status" value="1"/>
</dbReference>
<dbReference type="Proteomes" id="UP000234789">
    <property type="component" value="Unassembled WGS sequence"/>
</dbReference>
<dbReference type="InterPro" id="IPR003820">
    <property type="entry name" value="KdpC"/>
</dbReference>
<keyword evidence="6 11" id="KW-0067">ATP-binding</keyword>
<comment type="similarity">
    <text evidence="11">Belongs to the KdpC family.</text>
</comment>
<dbReference type="AlphaFoldDB" id="A0A2N5N575"/>
<proteinExistence type="inferred from homology"/>
<dbReference type="NCBIfam" id="NF001454">
    <property type="entry name" value="PRK00315.1"/>
    <property type="match status" value="1"/>
</dbReference>
<dbReference type="PIRSF" id="PIRSF001296">
    <property type="entry name" value="K_ATPase_KdpC"/>
    <property type="match status" value="1"/>
</dbReference>
<comment type="subcellular location">
    <subcellularLocation>
        <location evidence="11">Cell membrane</location>
        <topology evidence="11">Single-pass membrane protein</topology>
    </subcellularLocation>
</comment>
<evidence type="ECO:0000256" key="7">
    <source>
        <dbReference type="ARBA" id="ARBA00022958"/>
    </source>
</evidence>
<keyword evidence="7 11" id="KW-0630">Potassium</keyword>